<evidence type="ECO:0000313" key="1">
    <source>
        <dbReference type="EMBL" id="MBT0653530.1"/>
    </source>
</evidence>
<name>A0ABS5SDT1_9BACT</name>
<sequence>MRIYYYDTETGIYQGEDFADEGMWSGQYEISPGSTTIAPPSAVPGHCLCFDAVRQQWLQTEIGRLSVPGIGDTLK</sequence>
<evidence type="ECO:0008006" key="3">
    <source>
        <dbReference type="Google" id="ProtNLM"/>
    </source>
</evidence>
<evidence type="ECO:0000313" key="2">
    <source>
        <dbReference type="Proteomes" id="UP000756860"/>
    </source>
</evidence>
<organism evidence="1 2">
    <name type="scientific">Geomobilimonas luticola</name>
    <dbReference type="NCBI Taxonomy" id="1114878"/>
    <lineage>
        <taxon>Bacteria</taxon>
        <taxon>Pseudomonadati</taxon>
        <taxon>Thermodesulfobacteriota</taxon>
        <taxon>Desulfuromonadia</taxon>
        <taxon>Geobacterales</taxon>
        <taxon>Geobacteraceae</taxon>
        <taxon>Geomobilimonas</taxon>
    </lineage>
</organism>
<reference evidence="1 2" key="1">
    <citation type="submission" date="2021-05" db="EMBL/GenBank/DDBJ databases">
        <title>The draft genome of Geobacter luticola JCM 17780.</title>
        <authorList>
            <person name="Xu Z."/>
            <person name="Masuda Y."/>
            <person name="Itoh H."/>
            <person name="Senoo K."/>
        </authorList>
    </citation>
    <scope>NUCLEOTIDE SEQUENCE [LARGE SCALE GENOMIC DNA]</scope>
    <source>
        <strain evidence="1 2">JCM 17780</strain>
    </source>
</reference>
<accession>A0ABS5SDT1</accession>
<dbReference type="EMBL" id="JAHCVK010000004">
    <property type="protein sequence ID" value="MBT0653530.1"/>
    <property type="molecule type" value="Genomic_DNA"/>
</dbReference>
<keyword evidence="2" id="KW-1185">Reference proteome</keyword>
<proteinExistence type="predicted"/>
<protein>
    <recommendedName>
        <fullName evidence="3">Tail fiber assembly protein</fullName>
    </recommendedName>
</protein>
<dbReference type="RefSeq" id="WP_214175536.1">
    <property type="nucleotide sequence ID" value="NZ_JAHCVK010000004.1"/>
</dbReference>
<dbReference type="Proteomes" id="UP000756860">
    <property type="component" value="Unassembled WGS sequence"/>
</dbReference>
<comment type="caution">
    <text evidence="1">The sequence shown here is derived from an EMBL/GenBank/DDBJ whole genome shotgun (WGS) entry which is preliminary data.</text>
</comment>
<gene>
    <name evidence="1" type="ORF">KI810_10725</name>
</gene>